<feature type="domain" description="GS catalytic" evidence="7">
    <location>
        <begin position="1"/>
        <end position="70"/>
    </location>
</feature>
<sequence length="91" mass="10069">MAATVAAGIDGIRNKIPLQNKTEDFCVLPPDLETALTCLQEDAVLVDALGKDLVELFVATKTMEIHHLKSMEQTSGTDSFQNEYHLYFQNA</sequence>
<keyword evidence="8" id="KW-1185">Reference proteome</keyword>
<dbReference type="Pfam" id="PF00120">
    <property type="entry name" value="Gln-synt_C"/>
    <property type="match status" value="1"/>
</dbReference>
<dbReference type="PANTHER" id="PTHR43407:SF1">
    <property type="entry name" value="LENGSIN"/>
    <property type="match status" value="1"/>
</dbReference>
<protein>
    <recommendedName>
        <fullName evidence="4">Lengsin</fullName>
    </recommendedName>
    <alternativeName>
        <fullName evidence="5">Glutamate-ammonia ligase domain-containing protein 1</fullName>
    </alternativeName>
</protein>
<comment type="similarity">
    <text evidence="1 6">Belongs to the glutamine synthetase family.</text>
</comment>
<proteinExistence type="inferred from homology"/>
<evidence type="ECO:0000256" key="2">
    <source>
        <dbReference type="ARBA" id="ARBA00037583"/>
    </source>
</evidence>
<accession>A0ABM1A3T1</accession>
<gene>
    <name evidence="9" type="primary">LOC106012295</name>
</gene>
<dbReference type="InterPro" id="IPR008146">
    <property type="entry name" value="Gln_synth_cat_dom"/>
</dbReference>
<dbReference type="GeneID" id="106012295"/>
<dbReference type="Proteomes" id="UP000694888">
    <property type="component" value="Unplaced"/>
</dbReference>
<dbReference type="SUPFAM" id="SSF55931">
    <property type="entry name" value="Glutamine synthetase/guanido kinase"/>
    <property type="match status" value="1"/>
</dbReference>
<evidence type="ECO:0000313" key="8">
    <source>
        <dbReference type="Proteomes" id="UP000694888"/>
    </source>
</evidence>
<evidence type="ECO:0000256" key="5">
    <source>
        <dbReference type="ARBA" id="ARBA00042675"/>
    </source>
</evidence>
<evidence type="ECO:0000256" key="1">
    <source>
        <dbReference type="ARBA" id="ARBA00009897"/>
    </source>
</evidence>
<evidence type="ECO:0000313" key="9">
    <source>
        <dbReference type="RefSeq" id="XP_012940251.2"/>
    </source>
</evidence>
<dbReference type="RefSeq" id="XP_012940251.2">
    <property type="nucleotide sequence ID" value="XM_013084797.2"/>
</dbReference>
<evidence type="ECO:0000256" key="4">
    <source>
        <dbReference type="ARBA" id="ARBA00039404"/>
    </source>
</evidence>
<name>A0ABM1A3T1_APLCA</name>
<evidence type="ECO:0000256" key="3">
    <source>
        <dbReference type="ARBA" id="ARBA00038790"/>
    </source>
</evidence>
<comment type="function">
    <text evidence="2">May act as a component of the cytoskeleton or as a chaperone for the reorganization of intermediate filament proteins during terminal differentiation in the lens. Does not seem to have enzymatic activity.</text>
</comment>
<evidence type="ECO:0000259" key="7">
    <source>
        <dbReference type="Pfam" id="PF00120"/>
    </source>
</evidence>
<dbReference type="InterPro" id="IPR014746">
    <property type="entry name" value="Gln_synth/guanido_kin_cat_dom"/>
</dbReference>
<organism evidence="8 9">
    <name type="scientific">Aplysia californica</name>
    <name type="common">California sea hare</name>
    <dbReference type="NCBI Taxonomy" id="6500"/>
    <lineage>
        <taxon>Eukaryota</taxon>
        <taxon>Metazoa</taxon>
        <taxon>Spiralia</taxon>
        <taxon>Lophotrochozoa</taxon>
        <taxon>Mollusca</taxon>
        <taxon>Gastropoda</taxon>
        <taxon>Heterobranchia</taxon>
        <taxon>Euthyneura</taxon>
        <taxon>Tectipleura</taxon>
        <taxon>Aplysiida</taxon>
        <taxon>Aplysioidea</taxon>
        <taxon>Aplysiidae</taxon>
        <taxon>Aplysia</taxon>
    </lineage>
</organism>
<reference evidence="9" key="1">
    <citation type="submission" date="2025-08" db="UniProtKB">
        <authorList>
            <consortium name="RefSeq"/>
        </authorList>
    </citation>
    <scope>IDENTIFICATION</scope>
</reference>
<dbReference type="Gene3D" id="3.30.590.10">
    <property type="entry name" value="Glutamine synthetase/guanido kinase, catalytic domain"/>
    <property type="match status" value="1"/>
</dbReference>
<comment type="subunit">
    <text evidence="3">Dodecamer. Interacts with BFSP2 and VIM.</text>
</comment>
<evidence type="ECO:0000256" key="6">
    <source>
        <dbReference type="RuleBase" id="RU000384"/>
    </source>
</evidence>
<dbReference type="PANTHER" id="PTHR43407">
    <property type="entry name" value="GLUTAMINE SYNTHETASE"/>
    <property type="match status" value="1"/>
</dbReference>